<dbReference type="InterPro" id="IPR000182">
    <property type="entry name" value="GNAT_dom"/>
</dbReference>
<dbReference type="AlphaFoldDB" id="A0A9P1CJZ2"/>
<dbReference type="GO" id="GO:0005634">
    <property type="term" value="C:nucleus"/>
    <property type="evidence" value="ECO:0007669"/>
    <property type="project" value="UniProtKB-SubCell"/>
</dbReference>
<keyword evidence="3" id="KW-0040">ANK repeat</keyword>
<dbReference type="Proteomes" id="UP001152797">
    <property type="component" value="Unassembled WGS sequence"/>
</dbReference>
<evidence type="ECO:0000256" key="4">
    <source>
        <dbReference type="SAM" id="MobiDB-lite"/>
    </source>
</evidence>
<dbReference type="InterPro" id="IPR011257">
    <property type="entry name" value="DNA_glycosylase"/>
</dbReference>
<feature type="repeat" description="ANK" evidence="3">
    <location>
        <begin position="519"/>
        <end position="551"/>
    </location>
</feature>
<sequence length="1149" mass="129350">MPSMPERDVDPRRAMQSRFFAAQEEHPEVPPEDGSDEVAMAQALANLCSLAQARSRGEERLRAARDLLQKIQVATPTAQASLRVLWTELKSLRRCRSTKEEALKLQLLVAERARVAVGWTLRSRGAKKSPKESVEDQPARRARKKPAAAAPAALAVVPDSGLAAKDSDGPSARGPVVEPAEISVEEEAPKQRSLEERESDSDVIMEIHEDGPKIAPEKEMAPVGKAKPLRQMAALTKMWRPKKRRKNDSAKKDKGKVPGTGEKESLEPAEKQRDEPASMALPPTAEEDQADSDVIVEHSHKEELDWSRLGDLVSDQLFHCKGAKVSGCPWCERRGAKVEAVEALTTCPRHPCVALPQRSRRAQQSHEAPESLEALQQRCEVYRRQGTCRHLCSELCYFREFEAARQLRALQDRAQATELPWPSWTARLALSQRAPYWCAGMPSESNGRMSVAIHALESTDCEVIREVHLGESGYLPLRHSALFFAANRTNRRRKADEEAKSLCELLIQRGIPLKDHDALNQTALFYAARRGHVETIRYLISKGLDPNVVDTNGETALFFAVRGNRIAAAQALLEGGANLEVVNNEGNTCLSLAPTAVFCPLQEERKKRRLYDDSGPGEKRQRTAMEVLRAWANEWPAREPIPRNEQVNYKQEDIIDEANGYVVLHTCPRECAAQVRVCEKNFVADHAQFLEEQPWFKDLSPQEWCKTVDVIEDESGVAVEAIKAVVTGERPYHFTLPLVEVNSGLVAGYIHAERKPKELAILQLKVKSPHMNQGLGKLLLAAAERHSQRIGWNHQSTYLHVLKANERAQRCYAKAGFKYESSRSAKWGKELHEASEWQKWKKVVFHEASGAVLGSHRCAYQRLRSQLPTGALEPPRWCLHRSEVNDVLESPFGLIEELLADEPWQLLTTCILLNKTGRAVVDRMLPEFLAICPGPQGLLDTAPEVLHRIFQPLGLHRKRARMLRRFSEEYMEAEREAECDFIPLERVRRFHGVGKYASDAYEIFVLKQISTVQPTDVYLRWQLGGKRYREAALNTLDGNDAKDVANGWFGFSLAQVPSSPQKSPLVSNYDEAMKLQRPKLGSWEPGSSGKRAGWQMDFSLAAETHSELRATPASFDWASPIPRRRPSALTAWGRWGRNVHPKKKRCWQF</sequence>
<dbReference type="Gene3D" id="1.25.40.20">
    <property type="entry name" value="Ankyrin repeat-containing domain"/>
    <property type="match status" value="1"/>
</dbReference>
<dbReference type="SUPFAM" id="SSF55729">
    <property type="entry name" value="Acyl-CoA N-acyltransferases (Nat)"/>
    <property type="match status" value="1"/>
</dbReference>
<dbReference type="PROSITE" id="PS50297">
    <property type="entry name" value="ANK_REP_REGION"/>
    <property type="match status" value="2"/>
</dbReference>
<protein>
    <submittedName>
        <fullName evidence="7">Methyl-CpG-binding domain protein 4</fullName>
    </submittedName>
</protein>
<dbReference type="GO" id="GO:0016747">
    <property type="term" value="F:acyltransferase activity, transferring groups other than amino-acyl groups"/>
    <property type="evidence" value="ECO:0007669"/>
    <property type="project" value="InterPro"/>
</dbReference>
<dbReference type="Gene3D" id="3.40.630.30">
    <property type="match status" value="1"/>
</dbReference>
<reference evidence="6" key="1">
    <citation type="submission" date="2022-10" db="EMBL/GenBank/DDBJ databases">
        <authorList>
            <person name="Chen Y."/>
            <person name="Dougan E. K."/>
            <person name="Chan C."/>
            <person name="Rhodes N."/>
            <person name="Thang M."/>
        </authorList>
    </citation>
    <scope>NUCLEOTIDE SEQUENCE</scope>
</reference>
<dbReference type="GO" id="GO:0003677">
    <property type="term" value="F:DNA binding"/>
    <property type="evidence" value="ECO:0007669"/>
    <property type="project" value="InterPro"/>
</dbReference>
<evidence type="ECO:0000259" key="5">
    <source>
        <dbReference type="PROSITE" id="PS51186"/>
    </source>
</evidence>
<dbReference type="GO" id="GO:0006281">
    <property type="term" value="P:DNA repair"/>
    <property type="evidence" value="ECO:0007669"/>
    <property type="project" value="InterPro"/>
</dbReference>
<dbReference type="InterPro" id="IPR002110">
    <property type="entry name" value="Ankyrin_rpt"/>
</dbReference>
<dbReference type="EMBL" id="CAMXCT030001668">
    <property type="protein sequence ID" value="CAL4779375.1"/>
    <property type="molecule type" value="Genomic_DNA"/>
</dbReference>
<feature type="region of interest" description="Disordered" evidence="4">
    <location>
        <begin position="122"/>
        <end position="204"/>
    </location>
</feature>
<keyword evidence="8" id="KW-1185">Reference proteome</keyword>
<dbReference type="PANTHER" id="PTHR15074">
    <property type="entry name" value="METHYL-CPG-BINDING PROTEIN"/>
    <property type="match status" value="1"/>
</dbReference>
<dbReference type="EMBL" id="CAMXCT020001668">
    <property type="protein sequence ID" value="CAL1145438.1"/>
    <property type="molecule type" value="Genomic_DNA"/>
</dbReference>
<organism evidence="6">
    <name type="scientific">Cladocopium goreaui</name>
    <dbReference type="NCBI Taxonomy" id="2562237"/>
    <lineage>
        <taxon>Eukaryota</taxon>
        <taxon>Sar</taxon>
        <taxon>Alveolata</taxon>
        <taxon>Dinophyceae</taxon>
        <taxon>Suessiales</taxon>
        <taxon>Symbiodiniaceae</taxon>
        <taxon>Cladocopium</taxon>
    </lineage>
</organism>
<evidence type="ECO:0000313" key="7">
    <source>
        <dbReference type="EMBL" id="CAL4779375.1"/>
    </source>
</evidence>
<feature type="domain" description="N-acetyltransferase" evidence="5">
    <location>
        <begin position="694"/>
        <end position="842"/>
    </location>
</feature>
<feature type="compositionally biased region" description="Basic and acidic residues" evidence="4">
    <location>
        <begin position="210"/>
        <end position="220"/>
    </location>
</feature>
<evidence type="ECO:0000256" key="3">
    <source>
        <dbReference type="PROSITE-ProRule" id="PRU00023"/>
    </source>
</evidence>
<gene>
    <name evidence="6" type="ORF">C1SCF055_LOCUS18918</name>
</gene>
<accession>A0A9P1CJZ2</accession>
<evidence type="ECO:0000256" key="1">
    <source>
        <dbReference type="ARBA" id="ARBA00004123"/>
    </source>
</evidence>
<evidence type="ECO:0000313" key="8">
    <source>
        <dbReference type="Proteomes" id="UP001152797"/>
    </source>
</evidence>
<dbReference type="Pfam" id="PF12796">
    <property type="entry name" value="Ank_2"/>
    <property type="match status" value="1"/>
</dbReference>
<dbReference type="InterPro" id="IPR036770">
    <property type="entry name" value="Ankyrin_rpt-contain_sf"/>
</dbReference>
<keyword evidence="2" id="KW-0539">Nucleus</keyword>
<evidence type="ECO:0000256" key="2">
    <source>
        <dbReference type="ARBA" id="ARBA00023242"/>
    </source>
</evidence>
<name>A0A9P1CJZ2_9DINO</name>
<evidence type="ECO:0000313" key="6">
    <source>
        <dbReference type="EMBL" id="CAI3992063.1"/>
    </source>
</evidence>
<dbReference type="EMBL" id="CAMXCT010001668">
    <property type="protein sequence ID" value="CAI3992063.1"/>
    <property type="molecule type" value="Genomic_DNA"/>
</dbReference>
<feature type="compositionally biased region" description="Basic and acidic residues" evidence="4">
    <location>
        <begin position="129"/>
        <end position="139"/>
    </location>
</feature>
<feature type="region of interest" description="Disordered" evidence="4">
    <location>
        <begin position="210"/>
        <end position="229"/>
    </location>
</feature>
<dbReference type="SMART" id="SM00248">
    <property type="entry name" value="ANK"/>
    <property type="match status" value="3"/>
</dbReference>
<dbReference type="SUPFAM" id="SSF48403">
    <property type="entry name" value="Ankyrin repeat"/>
    <property type="match status" value="1"/>
</dbReference>
<dbReference type="PROSITE" id="PS51186">
    <property type="entry name" value="GNAT"/>
    <property type="match status" value="1"/>
</dbReference>
<reference evidence="7 8" key="2">
    <citation type="submission" date="2024-05" db="EMBL/GenBank/DDBJ databases">
        <authorList>
            <person name="Chen Y."/>
            <person name="Shah S."/>
            <person name="Dougan E. K."/>
            <person name="Thang M."/>
            <person name="Chan C."/>
        </authorList>
    </citation>
    <scope>NUCLEOTIDE SEQUENCE [LARGE SCALE GENOMIC DNA]</scope>
</reference>
<comment type="caution">
    <text evidence="6">The sequence shown here is derived from an EMBL/GenBank/DDBJ whole genome shotgun (WGS) entry which is preliminary data.</text>
</comment>
<feature type="region of interest" description="Disordered" evidence="4">
    <location>
        <begin position="234"/>
        <end position="291"/>
    </location>
</feature>
<dbReference type="SUPFAM" id="SSF48150">
    <property type="entry name" value="DNA-glycosylase"/>
    <property type="match status" value="1"/>
</dbReference>
<feature type="repeat" description="ANK" evidence="3">
    <location>
        <begin position="552"/>
        <end position="584"/>
    </location>
</feature>
<feature type="compositionally biased region" description="Basic and acidic residues" evidence="4">
    <location>
        <begin position="247"/>
        <end position="276"/>
    </location>
</feature>
<dbReference type="Pfam" id="PF00583">
    <property type="entry name" value="Acetyltransf_1"/>
    <property type="match status" value="1"/>
</dbReference>
<feature type="compositionally biased region" description="Basic and acidic residues" evidence="4">
    <location>
        <begin position="187"/>
        <end position="196"/>
    </location>
</feature>
<dbReference type="PROSITE" id="PS50088">
    <property type="entry name" value="ANK_REPEAT"/>
    <property type="match status" value="2"/>
</dbReference>
<comment type="subcellular location">
    <subcellularLocation>
        <location evidence="1">Nucleus</location>
    </subcellularLocation>
</comment>
<dbReference type="Gene3D" id="1.10.340.30">
    <property type="entry name" value="Hypothetical protein, domain 2"/>
    <property type="match status" value="1"/>
</dbReference>
<dbReference type="InterPro" id="IPR016181">
    <property type="entry name" value="Acyl_CoA_acyltransferase"/>
</dbReference>
<dbReference type="OrthoDB" id="10057496at2759"/>
<dbReference type="InterPro" id="IPR045138">
    <property type="entry name" value="MeCP2/MBD4"/>
</dbReference>
<proteinExistence type="predicted"/>
<dbReference type="PANTHER" id="PTHR15074:SF0">
    <property type="entry name" value="METHYL-CPG-BINDING DOMAIN PROTEIN 4-LIKE PROTEIN"/>
    <property type="match status" value="1"/>
</dbReference>